<dbReference type="OrthoDB" id="2878109at2"/>
<reference evidence="3" key="1">
    <citation type="submission" date="2016-10" db="EMBL/GenBank/DDBJ databases">
        <authorList>
            <person name="Varghese N."/>
            <person name="Submissions S."/>
        </authorList>
    </citation>
    <scope>NUCLEOTIDE SEQUENCE [LARGE SCALE GENOMIC DNA]</scope>
    <source>
        <strain evidence="3">FP5</strain>
    </source>
</reference>
<dbReference type="Proteomes" id="UP000198897">
    <property type="component" value="Unassembled WGS sequence"/>
</dbReference>
<keyword evidence="1" id="KW-1133">Transmembrane helix</keyword>
<dbReference type="EMBL" id="FOOG01000065">
    <property type="protein sequence ID" value="SFG62246.1"/>
    <property type="molecule type" value="Genomic_DNA"/>
</dbReference>
<keyword evidence="3" id="KW-1185">Reference proteome</keyword>
<keyword evidence="1" id="KW-0472">Membrane</keyword>
<feature type="transmembrane region" description="Helical" evidence="1">
    <location>
        <begin position="78"/>
        <end position="97"/>
    </location>
</feature>
<protein>
    <recommendedName>
        <fullName evidence="4">Zinc-finger</fullName>
    </recommendedName>
</protein>
<dbReference type="RefSeq" id="WP_089754764.1">
    <property type="nucleotide sequence ID" value="NZ_FOOG01000065.1"/>
</dbReference>
<feature type="transmembrane region" description="Helical" evidence="1">
    <location>
        <begin position="140"/>
        <end position="161"/>
    </location>
</feature>
<keyword evidence="1" id="KW-0812">Transmembrane</keyword>
<organism evidence="2 3">
    <name type="scientific">Halobacillus alkaliphilus</name>
    <dbReference type="NCBI Taxonomy" id="396056"/>
    <lineage>
        <taxon>Bacteria</taxon>
        <taxon>Bacillati</taxon>
        <taxon>Bacillota</taxon>
        <taxon>Bacilli</taxon>
        <taxon>Bacillales</taxon>
        <taxon>Bacillaceae</taxon>
        <taxon>Halobacillus</taxon>
    </lineage>
</organism>
<evidence type="ECO:0008006" key="4">
    <source>
        <dbReference type="Google" id="ProtNLM"/>
    </source>
</evidence>
<sequence>MNAYEKKIHKLSQELIPVFDELDTETKEIIKEHAQYCSECDHMLDKREVMDAEMESAGDNEGKESTIKSLKKLIHNNSGIGIMLFLVRVLVLAVISYNSLRFQNFEDVVQTFQGGTFLIYLPTAIFLLIFTWTFLNKRWILYSVVADLVVLLVIWQLPLFYKI</sequence>
<evidence type="ECO:0000256" key="1">
    <source>
        <dbReference type="SAM" id="Phobius"/>
    </source>
</evidence>
<feature type="transmembrane region" description="Helical" evidence="1">
    <location>
        <begin position="117"/>
        <end position="135"/>
    </location>
</feature>
<name>A0A1I2TIB5_9BACI</name>
<accession>A0A1I2TIB5</accession>
<evidence type="ECO:0000313" key="3">
    <source>
        <dbReference type="Proteomes" id="UP000198897"/>
    </source>
</evidence>
<proteinExistence type="predicted"/>
<evidence type="ECO:0000313" key="2">
    <source>
        <dbReference type="EMBL" id="SFG62246.1"/>
    </source>
</evidence>
<gene>
    <name evidence="2" type="ORF">SAMN05216353_16512</name>
</gene>
<dbReference type="AlphaFoldDB" id="A0A1I2TIB5"/>